<evidence type="ECO:0000313" key="1">
    <source>
        <dbReference type="EMBL" id="GAH76614.1"/>
    </source>
</evidence>
<gene>
    <name evidence="1" type="ORF">S03H2_65767</name>
</gene>
<comment type="caution">
    <text evidence="1">The sequence shown here is derived from an EMBL/GenBank/DDBJ whole genome shotgun (WGS) entry which is preliminary data.</text>
</comment>
<reference evidence="1" key="1">
    <citation type="journal article" date="2014" name="Front. Microbiol.">
        <title>High frequency of phylogenetically diverse reductive dehalogenase-homologous genes in deep subseafloor sedimentary metagenomes.</title>
        <authorList>
            <person name="Kawai M."/>
            <person name="Futagami T."/>
            <person name="Toyoda A."/>
            <person name="Takaki Y."/>
            <person name="Nishi S."/>
            <person name="Hori S."/>
            <person name="Arai W."/>
            <person name="Tsubouchi T."/>
            <person name="Morono Y."/>
            <person name="Uchiyama I."/>
            <person name="Ito T."/>
            <person name="Fujiyama A."/>
            <person name="Inagaki F."/>
            <person name="Takami H."/>
        </authorList>
    </citation>
    <scope>NUCLEOTIDE SEQUENCE</scope>
    <source>
        <strain evidence="1">Expedition CK06-06</strain>
    </source>
</reference>
<accession>X1JE48</accession>
<dbReference type="EMBL" id="BARU01042864">
    <property type="protein sequence ID" value="GAH76614.1"/>
    <property type="molecule type" value="Genomic_DNA"/>
</dbReference>
<organism evidence="1">
    <name type="scientific">marine sediment metagenome</name>
    <dbReference type="NCBI Taxonomy" id="412755"/>
    <lineage>
        <taxon>unclassified sequences</taxon>
        <taxon>metagenomes</taxon>
        <taxon>ecological metagenomes</taxon>
    </lineage>
</organism>
<proteinExistence type="predicted"/>
<name>X1JE48_9ZZZZ</name>
<sequence>MKIIFNHRLTNWYWQIADELERSHKLIIPENHINNKIKEDIVNLDALEKCVMQKI</sequence>
<dbReference type="AlphaFoldDB" id="X1JE48"/>
<protein>
    <submittedName>
        <fullName evidence="1">Uncharacterized protein</fullName>
    </submittedName>
</protein>